<dbReference type="SUPFAM" id="SSF143100">
    <property type="entry name" value="TTHA1013/TTHA0281-like"/>
    <property type="match status" value="1"/>
</dbReference>
<name>A0AAW9SVP2_CORAY</name>
<organism evidence="1 2">
    <name type="scientific">Corynebacterium amycolatum</name>
    <dbReference type="NCBI Taxonomy" id="43765"/>
    <lineage>
        <taxon>Bacteria</taxon>
        <taxon>Bacillati</taxon>
        <taxon>Actinomycetota</taxon>
        <taxon>Actinomycetes</taxon>
        <taxon>Mycobacteriales</taxon>
        <taxon>Corynebacteriaceae</taxon>
        <taxon>Corynebacterium</taxon>
    </lineage>
</organism>
<dbReference type="Proteomes" id="UP001223646">
    <property type="component" value="Unassembled WGS sequence"/>
</dbReference>
<accession>A0AAW9SVP2</accession>
<dbReference type="SUPFAM" id="SSF47598">
    <property type="entry name" value="Ribbon-helix-helix"/>
    <property type="match status" value="1"/>
</dbReference>
<proteinExistence type="predicted"/>
<dbReference type="InterPro" id="IPR008651">
    <property type="entry name" value="Uncharacterised_HicB"/>
</dbReference>
<protein>
    <submittedName>
        <fullName evidence="1">Type II toxin-antitoxin system HicB family antitoxin</fullName>
    </submittedName>
</protein>
<dbReference type="Gene3D" id="1.10.1220.10">
    <property type="entry name" value="Met repressor-like"/>
    <property type="match status" value="1"/>
</dbReference>
<dbReference type="GO" id="GO:0006355">
    <property type="term" value="P:regulation of DNA-templated transcription"/>
    <property type="evidence" value="ECO:0007669"/>
    <property type="project" value="InterPro"/>
</dbReference>
<dbReference type="InterPro" id="IPR010985">
    <property type="entry name" value="Ribbon_hlx_hlx"/>
</dbReference>
<evidence type="ECO:0000313" key="2">
    <source>
        <dbReference type="Proteomes" id="UP001223646"/>
    </source>
</evidence>
<dbReference type="RefSeq" id="WP_284826800.1">
    <property type="nucleotide sequence ID" value="NZ_JASOOY020000033.1"/>
</dbReference>
<sequence length="111" mass="12451">MSYPAEKYTYQVFWSEPDQEYVATVLEFPSLSWVAENSSEAEQRLRDLVTEVLMDMEASDEAVPEPFGHRSYSGRFNVRIPSSLHRKLAMAAAREGVSLNTYVAQTLAGAA</sequence>
<dbReference type="InterPro" id="IPR035069">
    <property type="entry name" value="TTHA1013/TTHA0281-like"/>
</dbReference>
<evidence type="ECO:0000313" key="1">
    <source>
        <dbReference type="EMBL" id="MEO3717921.1"/>
    </source>
</evidence>
<comment type="caution">
    <text evidence="1">The sequence shown here is derived from an EMBL/GenBank/DDBJ whole genome shotgun (WGS) entry which is preliminary data.</text>
</comment>
<reference evidence="1" key="2">
    <citation type="submission" date="2024-05" db="EMBL/GenBank/DDBJ databases">
        <authorList>
            <person name="Wolfe A."/>
        </authorList>
    </citation>
    <scope>NUCLEOTIDE SEQUENCE</scope>
    <source>
        <strain evidence="1">UMB1064</strain>
    </source>
</reference>
<dbReference type="EMBL" id="JASOOY020000033">
    <property type="protein sequence ID" value="MEO3717921.1"/>
    <property type="molecule type" value="Genomic_DNA"/>
</dbReference>
<dbReference type="InterPro" id="IPR013321">
    <property type="entry name" value="Arc_rbn_hlx_hlx"/>
</dbReference>
<gene>
    <name evidence="1" type="ORF">QP460_010025</name>
</gene>
<dbReference type="AlphaFoldDB" id="A0AAW9SVP2"/>
<dbReference type="Pfam" id="PF05534">
    <property type="entry name" value="HicB"/>
    <property type="match status" value="1"/>
</dbReference>
<dbReference type="Gene3D" id="3.30.160.250">
    <property type="match status" value="1"/>
</dbReference>
<reference evidence="1" key="1">
    <citation type="submission" date="2023-05" db="EMBL/GenBank/DDBJ databases">
        <authorList>
            <person name="Du J."/>
        </authorList>
    </citation>
    <scope>NUCLEOTIDE SEQUENCE</scope>
    <source>
        <strain evidence="1">UMB1064</strain>
    </source>
</reference>